<proteinExistence type="predicted"/>
<gene>
    <name evidence="1" type="ORF">EVAR_24192_1</name>
</gene>
<reference evidence="1 2" key="1">
    <citation type="journal article" date="2019" name="Commun. Biol.">
        <title>The bagworm genome reveals a unique fibroin gene that provides high tensile strength.</title>
        <authorList>
            <person name="Kono N."/>
            <person name="Nakamura H."/>
            <person name="Ohtoshi R."/>
            <person name="Tomita M."/>
            <person name="Numata K."/>
            <person name="Arakawa K."/>
        </authorList>
    </citation>
    <scope>NUCLEOTIDE SEQUENCE [LARGE SCALE GENOMIC DNA]</scope>
</reference>
<evidence type="ECO:0000313" key="2">
    <source>
        <dbReference type="Proteomes" id="UP000299102"/>
    </source>
</evidence>
<evidence type="ECO:0000313" key="1">
    <source>
        <dbReference type="EMBL" id="GBP45999.1"/>
    </source>
</evidence>
<dbReference type="EMBL" id="BGZK01000475">
    <property type="protein sequence ID" value="GBP45999.1"/>
    <property type="molecule type" value="Genomic_DNA"/>
</dbReference>
<dbReference type="OrthoDB" id="8022549at2759"/>
<dbReference type="Proteomes" id="UP000299102">
    <property type="component" value="Unassembled WGS sequence"/>
</dbReference>
<dbReference type="AlphaFoldDB" id="A0A4C1W645"/>
<organism evidence="1 2">
    <name type="scientific">Eumeta variegata</name>
    <name type="common">Bagworm moth</name>
    <name type="synonym">Eumeta japonica</name>
    <dbReference type="NCBI Taxonomy" id="151549"/>
    <lineage>
        <taxon>Eukaryota</taxon>
        <taxon>Metazoa</taxon>
        <taxon>Ecdysozoa</taxon>
        <taxon>Arthropoda</taxon>
        <taxon>Hexapoda</taxon>
        <taxon>Insecta</taxon>
        <taxon>Pterygota</taxon>
        <taxon>Neoptera</taxon>
        <taxon>Endopterygota</taxon>
        <taxon>Lepidoptera</taxon>
        <taxon>Glossata</taxon>
        <taxon>Ditrysia</taxon>
        <taxon>Tineoidea</taxon>
        <taxon>Psychidae</taxon>
        <taxon>Oiketicinae</taxon>
        <taxon>Eumeta</taxon>
    </lineage>
</organism>
<sequence>MKSFTTYCRYFWNVASFTPCPRGLQPFLNLRRAEKKKPDHWIKDKTTALENTIKSHNYNIILFDKSRKYHEFNVGDAVCVQHDISSPRSWLKIGVTMATSSPERVAETHSIRDYKYLMRAVEIQIVRAEKNTHGRVQRHLCISFIGRGYYDPNRLNKTAEKSAAGGGQGAGGRRR</sequence>
<name>A0A4C1W645_EUMVA</name>
<keyword evidence="2" id="KW-1185">Reference proteome</keyword>
<protein>
    <submittedName>
        <fullName evidence="1">Uncharacterized protein</fullName>
    </submittedName>
</protein>
<accession>A0A4C1W645</accession>
<comment type="caution">
    <text evidence="1">The sequence shown here is derived from an EMBL/GenBank/DDBJ whole genome shotgun (WGS) entry which is preliminary data.</text>
</comment>